<proteinExistence type="predicted"/>
<dbReference type="InterPro" id="IPR029061">
    <property type="entry name" value="THDP-binding"/>
</dbReference>
<keyword evidence="3" id="KW-0670">Pyruvate</keyword>
<dbReference type="InterPro" id="IPR000399">
    <property type="entry name" value="TPP-bd_CS"/>
</dbReference>
<evidence type="ECO:0000313" key="3">
    <source>
        <dbReference type="EMBL" id="MWR87732.1"/>
    </source>
</evidence>
<organism evidence="3 4">
    <name type="scientific">Escherichia coli</name>
    <dbReference type="NCBI Taxonomy" id="562"/>
    <lineage>
        <taxon>Bacteria</taxon>
        <taxon>Pseudomonadati</taxon>
        <taxon>Pseudomonadota</taxon>
        <taxon>Gammaproteobacteria</taxon>
        <taxon>Enterobacterales</taxon>
        <taxon>Enterobacteriaceae</taxon>
        <taxon>Escherichia</taxon>
    </lineage>
</organism>
<protein>
    <submittedName>
        <fullName evidence="3">Pyruvate dehydrogenase</fullName>
    </submittedName>
</protein>
<dbReference type="Proteomes" id="UP000436482">
    <property type="component" value="Unassembled WGS sequence"/>
</dbReference>
<accession>A0A6N8NC94</accession>
<dbReference type="Pfam" id="PF02775">
    <property type="entry name" value="TPP_enzyme_C"/>
    <property type="match status" value="1"/>
</dbReference>
<dbReference type="EMBL" id="WTQQ01000039">
    <property type="protein sequence ID" value="MWR87732.1"/>
    <property type="molecule type" value="Genomic_DNA"/>
</dbReference>
<reference evidence="3 4" key="1">
    <citation type="submission" date="2019-12" db="EMBL/GenBank/DDBJ databases">
        <title>Enteriobacteria Tanzani isolates_8377-8380.</title>
        <authorList>
            <person name="Subbiah M."/>
            <person name="Call D."/>
        </authorList>
    </citation>
    <scope>NUCLEOTIDE SEQUENCE [LARGE SCALE GENOMIC DNA]</scope>
    <source>
        <strain evidence="3 4">8379wE6</strain>
    </source>
</reference>
<dbReference type="GO" id="GO:0044281">
    <property type="term" value="P:small molecule metabolic process"/>
    <property type="evidence" value="ECO:0007669"/>
    <property type="project" value="UniProtKB-ARBA"/>
</dbReference>
<sequence length="162" mass="17487">AMPQALGAQATEPERQVVAMCGDGGFSMLMGDFLSVVQMKLPVKIIVFNNSVLGFVAMEMKAGGYLTDGTELHDTNFARIAEACGITGIRVEKASEVDEALQRAFSIDGPVLVDVVVAKEELAIPPQIKLEQAKGFSLYMLRAIISGRGDEVIELAKTNWLR</sequence>
<comment type="caution">
    <text evidence="3">The sequence shown here is derived from an EMBL/GenBank/DDBJ whole genome shotgun (WGS) entry which is preliminary data.</text>
</comment>
<dbReference type="PROSITE" id="PS00187">
    <property type="entry name" value="TPP_ENZYMES"/>
    <property type="match status" value="1"/>
</dbReference>
<keyword evidence="1" id="KW-0786">Thiamine pyrophosphate</keyword>
<dbReference type="Gene3D" id="3.40.50.970">
    <property type="match status" value="1"/>
</dbReference>
<dbReference type="SUPFAM" id="SSF52518">
    <property type="entry name" value="Thiamin diphosphate-binding fold (THDP-binding)"/>
    <property type="match status" value="1"/>
</dbReference>
<gene>
    <name evidence="3" type="ORF">GP979_05290</name>
</gene>
<dbReference type="InterPro" id="IPR011766">
    <property type="entry name" value="TPP_enzyme_TPP-bd"/>
</dbReference>
<evidence type="ECO:0000313" key="4">
    <source>
        <dbReference type="Proteomes" id="UP000436482"/>
    </source>
</evidence>
<dbReference type="InterPro" id="IPR047211">
    <property type="entry name" value="POXB-like"/>
</dbReference>
<feature type="non-terminal residue" evidence="3">
    <location>
        <position position="1"/>
    </location>
</feature>
<evidence type="ECO:0000256" key="1">
    <source>
        <dbReference type="ARBA" id="ARBA00023052"/>
    </source>
</evidence>
<dbReference type="GO" id="GO:0003824">
    <property type="term" value="F:catalytic activity"/>
    <property type="evidence" value="ECO:0007669"/>
    <property type="project" value="InterPro"/>
</dbReference>
<dbReference type="PANTHER" id="PTHR42981:SF2">
    <property type="entry name" value="PYRUVATE DEHYDROGENASE [UBIQUINONE]"/>
    <property type="match status" value="1"/>
</dbReference>
<dbReference type="AlphaFoldDB" id="A0A6N8NC94"/>
<dbReference type="GO" id="GO:0000287">
    <property type="term" value="F:magnesium ion binding"/>
    <property type="evidence" value="ECO:0007669"/>
    <property type="project" value="InterPro"/>
</dbReference>
<dbReference type="GO" id="GO:0030976">
    <property type="term" value="F:thiamine pyrophosphate binding"/>
    <property type="evidence" value="ECO:0007669"/>
    <property type="project" value="InterPro"/>
</dbReference>
<dbReference type="PANTHER" id="PTHR42981">
    <property type="entry name" value="PYRUVATE DEHYDROGENASE [UBIQUINONE]"/>
    <property type="match status" value="1"/>
</dbReference>
<feature type="domain" description="Thiamine pyrophosphate enzyme TPP-binding" evidence="2">
    <location>
        <begin position="1"/>
        <end position="115"/>
    </location>
</feature>
<evidence type="ECO:0000259" key="2">
    <source>
        <dbReference type="Pfam" id="PF02775"/>
    </source>
</evidence>
<name>A0A6N8NC94_ECOLX</name>